<keyword evidence="4" id="KW-1185">Reference proteome</keyword>
<dbReference type="Gramene" id="C.cajan_25895.t">
    <property type="protein sequence ID" value="C.cajan_25895.t.cds1"/>
    <property type="gene ID" value="C.cajan_25895"/>
</dbReference>
<dbReference type="InterPro" id="IPR005162">
    <property type="entry name" value="Retrotrans_gag_dom"/>
</dbReference>
<gene>
    <name evidence="2" type="ORF">KK1_026484</name>
    <name evidence="3" type="ORF">KK1_026529</name>
</gene>
<protein>
    <recommendedName>
        <fullName evidence="1">Retrotransposon gag domain-containing protein</fullName>
    </recommendedName>
</protein>
<dbReference type="Proteomes" id="UP000075243">
    <property type="component" value="Unassembled WGS sequence"/>
</dbReference>
<accession>A0A151S9V3</accession>
<dbReference type="Gramene" id="C.cajan_25940.t">
    <property type="protein sequence ID" value="C.cajan_25940.t.cds1"/>
    <property type="gene ID" value="C.cajan_25940"/>
</dbReference>
<evidence type="ECO:0000313" key="2">
    <source>
        <dbReference type="EMBL" id="KYP51600.1"/>
    </source>
</evidence>
<reference evidence="2 4" key="1">
    <citation type="journal article" date="2012" name="Nat. Biotechnol.">
        <title>Draft genome sequence of pigeonpea (Cajanus cajan), an orphan legume crop of resource-poor farmers.</title>
        <authorList>
            <person name="Varshney R.K."/>
            <person name="Chen W."/>
            <person name="Li Y."/>
            <person name="Bharti A.K."/>
            <person name="Saxena R.K."/>
            <person name="Schlueter J.A."/>
            <person name="Donoghue M.T."/>
            <person name="Azam S."/>
            <person name="Fan G."/>
            <person name="Whaley A.M."/>
            <person name="Farmer A.D."/>
            <person name="Sheridan J."/>
            <person name="Iwata A."/>
            <person name="Tuteja R."/>
            <person name="Penmetsa R.V."/>
            <person name="Wu W."/>
            <person name="Upadhyaya H.D."/>
            <person name="Yang S.P."/>
            <person name="Shah T."/>
            <person name="Saxena K.B."/>
            <person name="Michael T."/>
            <person name="McCombie W.R."/>
            <person name="Yang B."/>
            <person name="Zhang G."/>
            <person name="Yang H."/>
            <person name="Wang J."/>
            <person name="Spillane C."/>
            <person name="Cook D.R."/>
            <person name="May G.D."/>
            <person name="Xu X."/>
            <person name="Jackson S.A."/>
        </authorList>
    </citation>
    <scope>NUCLEOTIDE SEQUENCE [LARGE SCALE GENOMIC DNA]</scope>
    <source>
        <strain evidence="4">cv. Asha</strain>
    </source>
</reference>
<evidence type="ECO:0000313" key="3">
    <source>
        <dbReference type="EMBL" id="KYP51645.1"/>
    </source>
</evidence>
<feature type="domain" description="Retrotransposon gag" evidence="1">
    <location>
        <begin position="33"/>
        <end position="119"/>
    </location>
</feature>
<organism evidence="2 4">
    <name type="scientific">Cajanus cajan</name>
    <name type="common">Pigeon pea</name>
    <name type="synonym">Cajanus indicus</name>
    <dbReference type="NCBI Taxonomy" id="3821"/>
    <lineage>
        <taxon>Eukaryota</taxon>
        <taxon>Viridiplantae</taxon>
        <taxon>Streptophyta</taxon>
        <taxon>Embryophyta</taxon>
        <taxon>Tracheophyta</taxon>
        <taxon>Spermatophyta</taxon>
        <taxon>Magnoliopsida</taxon>
        <taxon>eudicotyledons</taxon>
        <taxon>Gunneridae</taxon>
        <taxon>Pentapetalae</taxon>
        <taxon>rosids</taxon>
        <taxon>fabids</taxon>
        <taxon>Fabales</taxon>
        <taxon>Fabaceae</taxon>
        <taxon>Papilionoideae</taxon>
        <taxon>50 kb inversion clade</taxon>
        <taxon>NPAAA clade</taxon>
        <taxon>indigoferoid/millettioid clade</taxon>
        <taxon>Phaseoleae</taxon>
        <taxon>Cajanus</taxon>
    </lineage>
</organism>
<proteinExistence type="predicted"/>
<dbReference type="EMBL" id="KQ483435">
    <property type="protein sequence ID" value="KYP51645.1"/>
    <property type="molecule type" value="Genomic_DNA"/>
</dbReference>
<evidence type="ECO:0000259" key="1">
    <source>
        <dbReference type="Pfam" id="PF03732"/>
    </source>
</evidence>
<evidence type="ECO:0000313" key="4">
    <source>
        <dbReference type="Proteomes" id="UP000075243"/>
    </source>
</evidence>
<sequence>MFDGTKLVGWITRAENYFEVQGSLEKVNVKLTKLSMEGGTIHWFNLLTEIEDALTWPKLKQALTERYSGKRNKNPFEELTDLQQIGSIEEYIAEYEYVSSQVPRLPKEQYLGYFMGGCRPELQLQV</sequence>
<dbReference type="Pfam" id="PF03732">
    <property type="entry name" value="Retrotrans_gag"/>
    <property type="match status" value="1"/>
</dbReference>
<dbReference type="AlphaFoldDB" id="A0A151S9V3"/>
<name>A0A151S9V3_CAJCA</name>
<dbReference type="EMBL" id="KQ483435">
    <property type="protein sequence ID" value="KYP51600.1"/>
    <property type="molecule type" value="Genomic_DNA"/>
</dbReference>